<protein>
    <submittedName>
        <fullName evidence="3">Aminotransferase</fullName>
    </submittedName>
</protein>
<reference evidence="3 4" key="1">
    <citation type="submission" date="2012-09" db="EMBL/GenBank/DDBJ databases">
        <title>Genome Sequence of alkane-degrading Bacterium Alcanivorax sp. 19-m-6.</title>
        <authorList>
            <person name="Lai Q."/>
            <person name="Shao Z."/>
        </authorList>
    </citation>
    <scope>NUCLEOTIDE SEQUENCE [LARGE SCALE GENOMIC DNA]</scope>
    <source>
        <strain evidence="3 4">19-m-6</strain>
    </source>
</reference>
<keyword evidence="1" id="KW-0663">Pyridoxal phosphate</keyword>
<dbReference type="PANTHER" id="PTHR43586:SF15">
    <property type="entry name" value="BLR3095 PROTEIN"/>
    <property type="match status" value="1"/>
</dbReference>
<dbReference type="OrthoDB" id="9804264at2"/>
<dbReference type="Gene3D" id="3.90.1150.10">
    <property type="entry name" value="Aspartate Aminotransferase, domain 1"/>
    <property type="match status" value="1"/>
</dbReference>
<keyword evidence="3" id="KW-0032">Aminotransferase</keyword>
<organism evidence="3 4">
    <name type="scientific">Alcanivorax nanhaiticus</name>
    <dbReference type="NCBI Taxonomy" id="1177154"/>
    <lineage>
        <taxon>Bacteria</taxon>
        <taxon>Pseudomonadati</taxon>
        <taxon>Pseudomonadota</taxon>
        <taxon>Gammaproteobacteria</taxon>
        <taxon>Oceanospirillales</taxon>
        <taxon>Alcanivoracaceae</taxon>
        <taxon>Alcanivorax</taxon>
    </lineage>
</organism>
<dbReference type="PANTHER" id="PTHR43586">
    <property type="entry name" value="CYSTEINE DESULFURASE"/>
    <property type="match status" value="1"/>
</dbReference>
<dbReference type="Proteomes" id="UP000029444">
    <property type="component" value="Unassembled WGS sequence"/>
</dbReference>
<dbReference type="InterPro" id="IPR015421">
    <property type="entry name" value="PyrdxlP-dep_Trfase_major"/>
</dbReference>
<dbReference type="SUPFAM" id="SSF53383">
    <property type="entry name" value="PLP-dependent transferases"/>
    <property type="match status" value="1"/>
</dbReference>
<dbReference type="InterPro" id="IPR015422">
    <property type="entry name" value="PyrdxlP-dep_Trfase_small"/>
</dbReference>
<evidence type="ECO:0000259" key="2">
    <source>
        <dbReference type="Pfam" id="PF00266"/>
    </source>
</evidence>
<dbReference type="GO" id="GO:0008483">
    <property type="term" value="F:transaminase activity"/>
    <property type="evidence" value="ECO:0007669"/>
    <property type="project" value="UniProtKB-KW"/>
</dbReference>
<sequence length="373" mass="41404">MGLSVSDHPEFPQQDELIYLNHAAVAPWPERTRLAVHAFADTNCRIGARDYPQWLKVEQRLRQRLAWLIGGVDTDEIALLKNTSEGLSVIAQGLDWQPGDQIVISDQEFPSNRIPWLALAEQGVEVIEVNLDVDDPEQAIIDALNDKTRLVSLSAVQYGTGLLMNMARIGQVCRARQILFCVDAIQILGALPFDAREACADFVVADGHKWMLGPEGLALFYCRKEVQPSLTLRQHGWHMIANAGDYTRKDWQVVDNARRFECGSPNMLGIHALEASLSLLQEVGMETVEAELQARVAYLIEGLQQRGADLLSPIQPEQRAGIVTFTLPGEVPADTFLRLKQQGVVCAERGGGVRFSPHFYTAFSVIDRALALL</sequence>
<dbReference type="STRING" id="1177154.Y5S_02911"/>
<dbReference type="eggNOG" id="COG0520">
    <property type="taxonomic scope" value="Bacteria"/>
</dbReference>
<evidence type="ECO:0000256" key="1">
    <source>
        <dbReference type="ARBA" id="ARBA00022898"/>
    </source>
</evidence>
<dbReference type="Gene3D" id="3.40.640.10">
    <property type="entry name" value="Type I PLP-dependent aspartate aminotransferase-like (Major domain)"/>
    <property type="match status" value="1"/>
</dbReference>
<dbReference type="RefSeq" id="WP_035233978.1">
    <property type="nucleotide sequence ID" value="NZ_ARXV01000013.1"/>
</dbReference>
<name>A0A095SH08_9GAMM</name>
<gene>
    <name evidence="3" type="ORF">Y5S_02911</name>
</gene>
<accession>A0A095SH08</accession>
<keyword evidence="3" id="KW-0808">Transferase</keyword>
<dbReference type="AlphaFoldDB" id="A0A095SH08"/>
<feature type="domain" description="Aminotransferase class V" evidence="2">
    <location>
        <begin position="54"/>
        <end position="346"/>
    </location>
</feature>
<dbReference type="InterPro" id="IPR015424">
    <property type="entry name" value="PyrdxlP-dep_Trfase"/>
</dbReference>
<proteinExistence type="predicted"/>
<comment type="caution">
    <text evidence="3">The sequence shown here is derived from an EMBL/GenBank/DDBJ whole genome shotgun (WGS) entry which is preliminary data.</text>
</comment>
<keyword evidence="4" id="KW-1185">Reference proteome</keyword>
<dbReference type="InterPro" id="IPR000192">
    <property type="entry name" value="Aminotrans_V_dom"/>
</dbReference>
<dbReference type="EMBL" id="ARXV01000013">
    <property type="protein sequence ID" value="KGD63921.1"/>
    <property type="molecule type" value="Genomic_DNA"/>
</dbReference>
<dbReference type="PATRIC" id="fig|1177154.3.peg.2949"/>
<evidence type="ECO:0000313" key="4">
    <source>
        <dbReference type="Proteomes" id="UP000029444"/>
    </source>
</evidence>
<dbReference type="Pfam" id="PF00266">
    <property type="entry name" value="Aminotran_5"/>
    <property type="match status" value="1"/>
</dbReference>
<evidence type="ECO:0000313" key="3">
    <source>
        <dbReference type="EMBL" id="KGD63921.1"/>
    </source>
</evidence>